<dbReference type="GO" id="GO:0008270">
    <property type="term" value="F:zinc ion binding"/>
    <property type="evidence" value="ECO:0007669"/>
    <property type="project" value="UniProtKB-KW"/>
</dbReference>
<feature type="compositionally biased region" description="Basic and acidic residues" evidence="5">
    <location>
        <begin position="573"/>
        <end position="587"/>
    </location>
</feature>
<dbReference type="PROSITE" id="PS50089">
    <property type="entry name" value="ZF_RING_2"/>
    <property type="match status" value="1"/>
</dbReference>
<dbReference type="InterPro" id="IPR013083">
    <property type="entry name" value="Znf_RING/FYVE/PHD"/>
</dbReference>
<evidence type="ECO:0000256" key="4">
    <source>
        <dbReference type="SAM" id="Coils"/>
    </source>
</evidence>
<evidence type="ECO:0000256" key="2">
    <source>
        <dbReference type="ARBA" id="ARBA00022833"/>
    </source>
</evidence>
<dbReference type="OrthoDB" id="8062037at2759"/>
<feature type="coiled-coil region" evidence="4">
    <location>
        <begin position="90"/>
        <end position="124"/>
    </location>
</feature>
<feature type="region of interest" description="Disordered" evidence="5">
    <location>
        <begin position="568"/>
        <end position="587"/>
    </location>
</feature>
<dbReference type="SMART" id="SM00184">
    <property type="entry name" value="RING"/>
    <property type="match status" value="1"/>
</dbReference>
<reference evidence="7" key="1">
    <citation type="submission" date="2013-07" db="EMBL/GenBank/DDBJ databases">
        <authorList>
            <person name="Geib S."/>
        </authorList>
    </citation>
    <scope>NUCLEOTIDE SEQUENCE</scope>
</reference>
<proteinExistence type="evidence at transcript level"/>
<gene>
    <name evidence="7" type="primary">TRAIP</name>
</gene>
<feature type="domain" description="RING-type" evidence="6">
    <location>
        <begin position="6"/>
        <end position="47"/>
    </location>
</feature>
<dbReference type="GeneID" id="101457468"/>
<keyword evidence="1 3" id="KW-0479">Metal-binding</keyword>
<keyword evidence="1 3" id="KW-0863">Zinc-finger</keyword>
<dbReference type="EMBL" id="GAMC01020484">
    <property type="protein sequence ID" value="JAB86071.1"/>
    <property type="molecule type" value="mRNA"/>
</dbReference>
<evidence type="ECO:0000256" key="5">
    <source>
        <dbReference type="SAM" id="MobiDB-lite"/>
    </source>
</evidence>
<dbReference type="Gene3D" id="3.30.40.10">
    <property type="entry name" value="Zinc/RING finger domain, C3HC4 (zinc finger)"/>
    <property type="match status" value="1"/>
</dbReference>
<evidence type="ECO:0000256" key="3">
    <source>
        <dbReference type="PROSITE-ProRule" id="PRU00175"/>
    </source>
</evidence>
<evidence type="ECO:0000313" key="7">
    <source>
        <dbReference type="EMBL" id="JAB86071.1"/>
    </source>
</evidence>
<keyword evidence="4" id="KW-0175">Coiled coil</keyword>
<protein>
    <submittedName>
        <fullName evidence="7">TRAF-interacting protein</fullName>
    </submittedName>
</protein>
<dbReference type="GO" id="GO:0005634">
    <property type="term" value="C:nucleus"/>
    <property type="evidence" value="ECO:0007669"/>
    <property type="project" value="TreeGrafter"/>
</dbReference>
<dbReference type="KEGG" id="ccat:101457468"/>
<evidence type="ECO:0000259" key="6">
    <source>
        <dbReference type="PROSITE" id="PS50089"/>
    </source>
</evidence>
<dbReference type="GO" id="GO:0061630">
    <property type="term" value="F:ubiquitin protein ligase activity"/>
    <property type="evidence" value="ECO:0007669"/>
    <property type="project" value="TreeGrafter"/>
</dbReference>
<reference evidence="7" key="2">
    <citation type="journal article" date="2014" name="BMC Genomics">
        <title>A genomic perspective to assessing quality of mass-reared SIT flies used in Mediterranean fruit fly (Ceratitis capitata) eradication in California.</title>
        <authorList>
            <person name="Calla B."/>
            <person name="Hall B."/>
            <person name="Hou S."/>
            <person name="Geib S.M."/>
        </authorList>
    </citation>
    <scope>NUCLEOTIDE SEQUENCE</scope>
</reference>
<dbReference type="Pfam" id="PF13639">
    <property type="entry name" value="zf-RING_2"/>
    <property type="match status" value="1"/>
</dbReference>
<sequence length="613" mass="71468">MPCLTCIICSEVYKNSDTLYSTSCGHIFHYSCMQQWRSRTSTCPQCREMNPDVHRIYLDFDETENEVKLNEMKAEFELTEKSRSEIQMHLDETERNFLNLQNMLSEAEEKILDLQTSNDCLKVQNDSREQLIQQTVVEYNIKTAEETELLTVKISSLEDRITEVLLEKEHKFEECLKFSQENNKLRELLNRNEKLYEISRKQFEAVELGLRVQIEHLNKEITAKNTLIEEQMKMNDEFRSDDKNSPKYSDYHEIQENSIKSSEMMLHKLKLEMELDKSLDKILELEENHRRDMDILNFEIESLKADNERKDKEIQNRKEEHAKIINNLSSLCNRTAEISLRQRNQALSKKLEDAHCKLENAIKRIAEKDIAILKLTQSKNALVRKLEEENFSAENKLKNDAHVDAKVLPSIGSGQRQNITVANNVKSKVGDTTSVVIKGIPESDIKTPLIDTILMYTEIMNIPCSNVDITDVFRLNKNFKHKNTSLVVTFSTLNMKVKFLDQKDKLKLKGIQASGYVDTETNQIFHYAKVLKTVGYQQVFCKNNTVFVKRNFKAPAIEIKSKEAVDNMMKNSNDNKNDKNKNGEKILKEPQYINKLEDIGAEECDDEFYRKRL</sequence>
<dbReference type="InterPro" id="IPR052639">
    <property type="entry name" value="TRAIP_ubiq-protein_ligase"/>
</dbReference>
<dbReference type="InterPro" id="IPR001841">
    <property type="entry name" value="Znf_RING"/>
</dbReference>
<feature type="coiled-coil region" evidence="4">
    <location>
        <begin position="268"/>
        <end position="320"/>
    </location>
</feature>
<name>W8AYT6_CERCA</name>
<organism evidence="7">
    <name type="scientific">Ceratitis capitata</name>
    <name type="common">Mediterranean fruit fly</name>
    <name type="synonym">Tephritis capitata</name>
    <dbReference type="NCBI Taxonomy" id="7213"/>
    <lineage>
        <taxon>Eukaryota</taxon>
        <taxon>Metazoa</taxon>
        <taxon>Ecdysozoa</taxon>
        <taxon>Arthropoda</taxon>
        <taxon>Hexapoda</taxon>
        <taxon>Insecta</taxon>
        <taxon>Pterygota</taxon>
        <taxon>Neoptera</taxon>
        <taxon>Endopterygota</taxon>
        <taxon>Diptera</taxon>
        <taxon>Brachycera</taxon>
        <taxon>Muscomorpha</taxon>
        <taxon>Tephritoidea</taxon>
        <taxon>Tephritidae</taxon>
        <taxon>Ceratitis</taxon>
        <taxon>Ceratitis</taxon>
    </lineage>
</organism>
<dbReference type="PANTHER" id="PTHR46569:SF1">
    <property type="entry name" value="E3 UBIQUITIN-PROTEIN LIGASE RFWD3-RELATED"/>
    <property type="match status" value="1"/>
</dbReference>
<dbReference type="SUPFAM" id="SSF57850">
    <property type="entry name" value="RING/U-box"/>
    <property type="match status" value="1"/>
</dbReference>
<dbReference type="GO" id="GO:0090734">
    <property type="term" value="C:site of DNA damage"/>
    <property type="evidence" value="ECO:0007669"/>
    <property type="project" value="TreeGrafter"/>
</dbReference>
<dbReference type="GO" id="GO:0016567">
    <property type="term" value="P:protein ubiquitination"/>
    <property type="evidence" value="ECO:0007669"/>
    <property type="project" value="TreeGrafter"/>
</dbReference>
<accession>W8AYT6</accession>
<keyword evidence="2" id="KW-0862">Zinc</keyword>
<dbReference type="AlphaFoldDB" id="W8AYT6"/>
<dbReference type="GO" id="GO:0031297">
    <property type="term" value="P:replication fork processing"/>
    <property type="evidence" value="ECO:0007669"/>
    <property type="project" value="TreeGrafter"/>
</dbReference>
<dbReference type="PANTHER" id="PTHR46569">
    <property type="entry name" value="E3 UBIQUITIN-PROTEIN LIGASE TRAIP"/>
    <property type="match status" value="1"/>
</dbReference>
<evidence type="ECO:0000256" key="1">
    <source>
        <dbReference type="ARBA" id="ARBA00022771"/>
    </source>
</evidence>